<keyword evidence="2 5" id="KW-0812">Transmembrane</keyword>
<feature type="transmembrane region" description="Helical" evidence="5">
    <location>
        <begin position="386"/>
        <end position="406"/>
    </location>
</feature>
<feature type="domain" description="O-antigen ligase-related" evidence="6">
    <location>
        <begin position="208"/>
        <end position="367"/>
    </location>
</feature>
<evidence type="ECO:0000256" key="1">
    <source>
        <dbReference type="ARBA" id="ARBA00004141"/>
    </source>
</evidence>
<dbReference type="OrthoDB" id="345652at2"/>
<feature type="transmembrane region" description="Helical" evidence="5">
    <location>
        <begin position="112"/>
        <end position="131"/>
    </location>
</feature>
<dbReference type="Proteomes" id="UP000245133">
    <property type="component" value="Unassembled WGS sequence"/>
</dbReference>
<reference evidence="7 8" key="1">
    <citation type="submission" date="2018-02" db="EMBL/GenBank/DDBJ databases">
        <title>Novel Leptospira species isolated from soil and water in Japan.</title>
        <authorList>
            <person name="Nakao R."/>
            <person name="Masuzawa T."/>
        </authorList>
    </citation>
    <scope>NUCLEOTIDE SEQUENCE [LARGE SCALE GENOMIC DNA]</scope>
    <source>
        <strain evidence="7 8">YH101</strain>
    </source>
</reference>
<dbReference type="InterPro" id="IPR007016">
    <property type="entry name" value="O-antigen_ligase-rel_domated"/>
</dbReference>
<evidence type="ECO:0000313" key="8">
    <source>
        <dbReference type="Proteomes" id="UP000245133"/>
    </source>
</evidence>
<evidence type="ECO:0000256" key="3">
    <source>
        <dbReference type="ARBA" id="ARBA00022989"/>
    </source>
</evidence>
<keyword evidence="4 5" id="KW-0472">Membrane</keyword>
<keyword evidence="3 5" id="KW-1133">Transmembrane helix</keyword>
<evidence type="ECO:0000313" key="7">
    <source>
        <dbReference type="EMBL" id="GBF49896.1"/>
    </source>
</evidence>
<feature type="transmembrane region" description="Helical" evidence="5">
    <location>
        <begin position="351"/>
        <end position="374"/>
    </location>
</feature>
<evidence type="ECO:0000256" key="5">
    <source>
        <dbReference type="SAM" id="Phobius"/>
    </source>
</evidence>
<feature type="transmembrane region" description="Helical" evidence="5">
    <location>
        <begin position="254"/>
        <end position="272"/>
    </location>
</feature>
<dbReference type="PANTHER" id="PTHR37422:SF13">
    <property type="entry name" value="LIPOPOLYSACCHARIDE BIOSYNTHESIS PROTEIN PA4999-RELATED"/>
    <property type="match status" value="1"/>
</dbReference>
<feature type="transmembrane region" description="Helical" evidence="5">
    <location>
        <begin position="6"/>
        <end position="35"/>
    </location>
</feature>
<comment type="subcellular location">
    <subcellularLocation>
        <location evidence="1">Membrane</location>
        <topology evidence="1">Multi-pass membrane protein</topology>
    </subcellularLocation>
</comment>
<keyword evidence="7" id="KW-0436">Ligase</keyword>
<accession>A0A2P2DZ75</accession>
<feature type="transmembrane region" description="Helical" evidence="5">
    <location>
        <begin position="202"/>
        <end position="218"/>
    </location>
</feature>
<dbReference type="Pfam" id="PF04932">
    <property type="entry name" value="Wzy_C"/>
    <property type="match status" value="1"/>
</dbReference>
<dbReference type="GO" id="GO:0016020">
    <property type="term" value="C:membrane"/>
    <property type="evidence" value="ECO:0007669"/>
    <property type="project" value="UniProtKB-SubCell"/>
</dbReference>
<gene>
    <name evidence="7" type="ORF">LPTSP4_14160</name>
</gene>
<feature type="transmembrane region" description="Helical" evidence="5">
    <location>
        <begin position="224"/>
        <end position="242"/>
    </location>
</feature>
<dbReference type="AlphaFoldDB" id="A0A2P2DZ75"/>
<protein>
    <submittedName>
        <fullName evidence="7">O-antigen ligase</fullName>
    </submittedName>
</protein>
<dbReference type="PROSITE" id="PS51257">
    <property type="entry name" value="PROKAR_LIPOPROTEIN"/>
    <property type="match status" value="1"/>
</dbReference>
<feature type="transmembrane region" description="Helical" evidence="5">
    <location>
        <begin position="172"/>
        <end position="190"/>
    </location>
</feature>
<sequence length="432" mass="49508">MLYRAYVSLLTLSIISCAFSVSLSQLFLSITLFLYLFLPGKPKMNSAIFVSLVMFYAWQCTDVLYHFGRGGFAIESLKQLSKSEFKDILLLSAFFVVHGIKQEDQKRLHRSFQIFGYVILVTGLLASFSSIRLARLVSDLYQTSQTWPYQHHYGSLASIDYYVPIGLMNTHLTFGGLISFVYPFFLFQFFEAWKKNQNKMQIFAKGFSFFAITLVYFLNNARSAMIGTLLSIAIGLYILIFIEKAVSQKIVKRTLISISIFFLLLAALTYTSPSLQKAIKPLFGSEKHTDSGRTFIWDSSLPLIQENFTFGIGPGNYPREIERSRKQRELEHPNLAYFYEVTQRGHSHNDYFHLAVIFGIPAAIFYFCIGIQIVRSVLSTQIDLSIRYMCLGLVGFFLSGLLQCYFQDDEVLIVFFYFLGYLNLSVIQAKET</sequence>
<evidence type="ECO:0000256" key="2">
    <source>
        <dbReference type="ARBA" id="ARBA00022692"/>
    </source>
</evidence>
<evidence type="ECO:0000256" key="4">
    <source>
        <dbReference type="ARBA" id="ARBA00023136"/>
    </source>
</evidence>
<dbReference type="EMBL" id="BFBB01000003">
    <property type="protein sequence ID" value="GBF49896.1"/>
    <property type="molecule type" value="Genomic_DNA"/>
</dbReference>
<comment type="caution">
    <text evidence="7">The sequence shown here is derived from an EMBL/GenBank/DDBJ whole genome shotgun (WGS) entry which is preliminary data.</text>
</comment>
<dbReference type="InterPro" id="IPR051533">
    <property type="entry name" value="WaaL-like"/>
</dbReference>
<organism evidence="7 8">
    <name type="scientific">Leptospira ryugenii</name>
    <dbReference type="NCBI Taxonomy" id="1917863"/>
    <lineage>
        <taxon>Bacteria</taxon>
        <taxon>Pseudomonadati</taxon>
        <taxon>Spirochaetota</taxon>
        <taxon>Spirochaetia</taxon>
        <taxon>Leptospirales</taxon>
        <taxon>Leptospiraceae</taxon>
        <taxon>Leptospira</taxon>
    </lineage>
</organism>
<keyword evidence="8" id="KW-1185">Reference proteome</keyword>
<proteinExistence type="predicted"/>
<dbReference type="PANTHER" id="PTHR37422">
    <property type="entry name" value="TEICHURONIC ACID BIOSYNTHESIS PROTEIN TUAE"/>
    <property type="match status" value="1"/>
</dbReference>
<feature type="transmembrane region" description="Helical" evidence="5">
    <location>
        <begin position="412"/>
        <end position="429"/>
    </location>
</feature>
<dbReference type="GO" id="GO:0016874">
    <property type="term" value="F:ligase activity"/>
    <property type="evidence" value="ECO:0007669"/>
    <property type="project" value="UniProtKB-KW"/>
</dbReference>
<name>A0A2P2DZ75_9LEPT</name>
<feature type="transmembrane region" description="Helical" evidence="5">
    <location>
        <begin position="47"/>
        <end position="65"/>
    </location>
</feature>
<evidence type="ECO:0000259" key="6">
    <source>
        <dbReference type="Pfam" id="PF04932"/>
    </source>
</evidence>